<sequence length="112" mass="11967">MSDVWTTVARERAALGDDPAATLAEFRSKQDSTEASPGPKTSWLGEAIVHSEDIRRPLGIRHTCSPGAVRRVIDFYKGSNVLIDVLVAATGRGVACDALTDDGVATLRERCA</sequence>
<dbReference type="EMBL" id="SDKM01000033">
    <property type="protein sequence ID" value="RYP83421.1"/>
    <property type="molecule type" value="Genomic_DNA"/>
</dbReference>
<evidence type="ECO:0000313" key="2">
    <source>
        <dbReference type="Proteomes" id="UP000295198"/>
    </source>
</evidence>
<evidence type="ECO:0000313" key="1">
    <source>
        <dbReference type="EMBL" id="RYP83421.1"/>
    </source>
</evidence>
<dbReference type="OrthoDB" id="5178565at2"/>
<name>A0A4Q4Z8B0_9ACTN</name>
<dbReference type="AlphaFoldDB" id="A0A4Q4Z8B0"/>
<dbReference type="Proteomes" id="UP000295198">
    <property type="component" value="Unassembled WGS sequence"/>
</dbReference>
<protein>
    <submittedName>
        <fullName evidence="1">Uncharacterized protein</fullName>
    </submittedName>
</protein>
<organism evidence="1 2">
    <name type="scientific">Nocardioides guangzhouensis</name>
    <dbReference type="NCBI Taxonomy" id="2497878"/>
    <lineage>
        <taxon>Bacteria</taxon>
        <taxon>Bacillati</taxon>
        <taxon>Actinomycetota</taxon>
        <taxon>Actinomycetes</taxon>
        <taxon>Propionibacteriales</taxon>
        <taxon>Nocardioidaceae</taxon>
        <taxon>Nocardioides</taxon>
    </lineage>
</organism>
<proteinExistence type="predicted"/>
<dbReference type="RefSeq" id="WP_134719736.1">
    <property type="nucleotide sequence ID" value="NZ_SDKM01000033.1"/>
</dbReference>
<keyword evidence="2" id="KW-1185">Reference proteome</keyword>
<comment type="caution">
    <text evidence="1">The sequence shown here is derived from an EMBL/GenBank/DDBJ whole genome shotgun (WGS) entry which is preliminary data.</text>
</comment>
<gene>
    <name evidence="1" type="ORF">EKO23_19180</name>
</gene>
<reference evidence="1 2" key="1">
    <citation type="submission" date="2019-01" db="EMBL/GenBank/DDBJ databases">
        <title>Nocardioides guangzhouensis sp. nov., an actinobacterium isolated from soil.</title>
        <authorList>
            <person name="Fu Y."/>
            <person name="Cai Y."/>
            <person name="Lin Z."/>
            <person name="Chen P."/>
        </authorList>
    </citation>
    <scope>NUCLEOTIDE SEQUENCE [LARGE SCALE GENOMIC DNA]</scope>
    <source>
        <strain evidence="1 2">130</strain>
    </source>
</reference>
<accession>A0A4Q4Z8B0</accession>